<evidence type="ECO:0000256" key="1">
    <source>
        <dbReference type="ARBA" id="ARBA00006153"/>
    </source>
</evidence>
<comment type="caution">
    <text evidence="5">The sequence shown here is derived from an EMBL/GenBank/DDBJ whole genome shotgun (WGS) entry which is preliminary data.</text>
</comment>
<dbReference type="GO" id="GO:0016787">
    <property type="term" value="F:hydrolase activity"/>
    <property type="evidence" value="ECO:0007669"/>
    <property type="project" value="UniProtKB-KW"/>
</dbReference>
<feature type="binding site" evidence="3">
    <location>
        <position position="137"/>
    </location>
    <ligand>
        <name>Mn(2+)</name>
        <dbReference type="ChEBI" id="CHEBI:29035"/>
        <label>2</label>
    </ligand>
</feature>
<dbReference type="RefSeq" id="WP_149122349.1">
    <property type="nucleotide sequence ID" value="NZ_VTFL01000001.1"/>
</dbReference>
<keyword evidence="2 5" id="KW-0378">Hydrolase</keyword>
<name>A0A7V3ZKE8_DICTH</name>
<keyword evidence="3" id="KW-0464">Manganese</keyword>
<feature type="binding site" evidence="3">
    <location>
        <position position="103"/>
    </location>
    <ligand>
        <name>Mn(2+)</name>
        <dbReference type="ChEBI" id="CHEBI:29035"/>
        <label>2</label>
    </ligand>
</feature>
<sequence>MNIKEDIKEIMPEVINIRRDLHMYPELGFQEYRTSEVISNYLEKLGLEVRRNIAKTGVLGILRGKEEGKTILLRADIDALPLEELNNVPYKSKNKGIMHACGHDGHTAILLGTAKILAKYKEQLKGTVKFAFQPAEELPPGGAEPMIKEGILENPYVDKVYALHLANHIPIGKIGIRKGLFCAQADAFTIKVKGKGGHGSAPDKCIDPLIISTYIVQALQEIPAREIDPYTPFVLSVCKIQSGNAFNIIPEEAEIQGTVRSFDKNLAESVAKRIEKISQNIAEAFRGKVELEYQFGYPPGKNNEEEAEFVKKIAEEIVGKDNVIEEKPSMGGEDFSYFLEERPGAMFWLGSGNEEKGLNHPHHSPYFDFDENAMAIGIEMFVRIVLENLL</sequence>
<dbReference type="Pfam" id="PF07687">
    <property type="entry name" value="M20_dimer"/>
    <property type="match status" value="1"/>
</dbReference>
<dbReference type="SUPFAM" id="SSF53187">
    <property type="entry name" value="Zn-dependent exopeptidases"/>
    <property type="match status" value="1"/>
</dbReference>
<evidence type="ECO:0000313" key="5">
    <source>
        <dbReference type="EMBL" id="HGK24607.1"/>
    </source>
</evidence>
<dbReference type="InterPro" id="IPR036264">
    <property type="entry name" value="Bact_exopeptidase_dim_dom"/>
</dbReference>
<dbReference type="PIRSF" id="PIRSF005962">
    <property type="entry name" value="Pept_M20D_amidohydro"/>
    <property type="match status" value="1"/>
</dbReference>
<gene>
    <name evidence="5" type="ORF">ENU78_09330</name>
</gene>
<dbReference type="FunFam" id="3.30.70.360:FF:000014">
    <property type="entry name" value="N-acyl-L-amino acid amidohydrolase"/>
    <property type="match status" value="1"/>
</dbReference>
<feature type="binding site" evidence="3">
    <location>
        <position position="363"/>
    </location>
    <ligand>
        <name>Mn(2+)</name>
        <dbReference type="ChEBI" id="CHEBI:29035"/>
        <label>2</label>
    </ligand>
</feature>
<comment type="similarity">
    <text evidence="1">Belongs to the peptidase M20 family.</text>
</comment>
<dbReference type="SUPFAM" id="SSF55031">
    <property type="entry name" value="Bacterial exopeptidase dimerisation domain"/>
    <property type="match status" value="1"/>
</dbReference>
<dbReference type="Gene3D" id="3.40.630.10">
    <property type="entry name" value="Zn peptidases"/>
    <property type="match status" value="1"/>
</dbReference>
<dbReference type="InterPro" id="IPR002933">
    <property type="entry name" value="Peptidase_M20"/>
</dbReference>
<dbReference type="InterPro" id="IPR017439">
    <property type="entry name" value="Amidohydrolase"/>
</dbReference>
<dbReference type="Gene3D" id="3.30.70.360">
    <property type="match status" value="1"/>
</dbReference>
<feature type="domain" description="Peptidase M20 dimerisation" evidence="4">
    <location>
        <begin position="187"/>
        <end position="283"/>
    </location>
</feature>
<comment type="cofactor">
    <cofactor evidence="3">
        <name>Mn(2+)</name>
        <dbReference type="ChEBI" id="CHEBI:29035"/>
    </cofactor>
    <text evidence="3">The Mn(2+) ion enhances activity.</text>
</comment>
<keyword evidence="3" id="KW-0479">Metal-binding</keyword>
<proteinExistence type="inferred from homology"/>
<protein>
    <submittedName>
        <fullName evidence="5">Amidohydrolase</fullName>
    </submittedName>
</protein>
<evidence type="ECO:0000256" key="2">
    <source>
        <dbReference type="ARBA" id="ARBA00022801"/>
    </source>
</evidence>
<evidence type="ECO:0000259" key="4">
    <source>
        <dbReference type="Pfam" id="PF07687"/>
    </source>
</evidence>
<accession>A0A7V3ZKE8</accession>
<organism evidence="5">
    <name type="scientific">Dictyoglomus thermophilum</name>
    <dbReference type="NCBI Taxonomy" id="14"/>
    <lineage>
        <taxon>Bacteria</taxon>
        <taxon>Pseudomonadati</taxon>
        <taxon>Dictyoglomota</taxon>
        <taxon>Dictyoglomia</taxon>
        <taxon>Dictyoglomales</taxon>
        <taxon>Dictyoglomaceae</taxon>
        <taxon>Dictyoglomus</taxon>
    </lineage>
</organism>
<evidence type="ECO:0000256" key="3">
    <source>
        <dbReference type="PIRSR" id="PIRSR005962-1"/>
    </source>
</evidence>
<feature type="binding site" evidence="3">
    <location>
        <position position="164"/>
    </location>
    <ligand>
        <name>Mn(2+)</name>
        <dbReference type="ChEBI" id="CHEBI:29035"/>
        <label>2</label>
    </ligand>
</feature>
<dbReference type="CDD" id="cd08021">
    <property type="entry name" value="M20_Acy1_YhaA-like"/>
    <property type="match status" value="1"/>
</dbReference>
<dbReference type="Pfam" id="PF01546">
    <property type="entry name" value="Peptidase_M20"/>
    <property type="match status" value="1"/>
</dbReference>
<dbReference type="PANTHER" id="PTHR11014:SF63">
    <property type="entry name" value="METALLOPEPTIDASE, PUTATIVE (AFU_ORTHOLOGUE AFUA_6G09600)-RELATED"/>
    <property type="match status" value="1"/>
</dbReference>
<dbReference type="PANTHER" id="PTHR11014">
    <property type="entry name" value="PEPTIDASE M20 FAMILY MEMBER"/>
    <property type="match status" value="1"/>
</dbReference>
<dbReference type="AlphaFoldDB" id="A0A7V3ZKE8"/>
<feature type="binding site" evidence="3">
    <location>
        <position position="101"/>
    </location>
    <ligand>
        <name>Mn(2+)</name>
        <dbReference type="ChEBI" id="CHEBI:29035"/>
        <label>2</label>
    </ligand>
</feature>
<dbReference type="GO" id="GO:0046872">
    <property type="term" value="F:metal ion binding"/>
    <property type="evidence" value="ECO:0007669"/>
    <property type="project" value="UniProtKB-KW"/>
</dbReference>
<dbReference type="InterPro" id="IPR011650">
    <property type="entry name" value="Peptidase_M20_dimer"/>
</dbReference>
<dbReference type="NCBIfam" id="TIGR01891">
    <property type="entry name" value="amidohydrolases"/>
    <property type="match status" value="1"/>
</dbReference>
<dbReference type="EMBL" id="DTDV01000023">
    <property type="protein sequence ID" value="HGK24607.1"/>
    <property type="molecule type" value="Genomic_DNA"/>
</dbReference>
<reference evidence="5" key="1">
    <citation type="journal article" date="2020" name="mSystems">
        <title>Genome- and Community-Level Interaction Insights into Carbon Utilization and Element Cycling Functions of Hydrothermarchaeota in Hydrothermal Sediment.</title>
        <authorList>
            <person name="Zhou Z."/>
            <person name="Liu Y."/>
            <person name="Xu W."/>
            <person name="Pan J."/>
            <person name="Luo Z.H."/>
            <person name="Li M."/>
        </authorList>
    </citation>
    <scope>NUCLEOTIDE SEQUENCE [LARGE SCALE GENOMIC DNA]</scope>
    <source>
        <strain evidence="5">SpSt-70</strain>
    </source>
</reference>